<name>A0ABU2RH77_9ACTN</name>
<comment type="caution">
    <text evidence="4">The sequence shown here is derived from an EMBL/GenBank/DDBJ whole genome shotgun (WGS) entry which is preliminary data.</text>
</comment>
<keyword evidence="3" id="KW-0732">Signal</keyword>
<protein>
    <submittedName>
        <fullName evidence="4">Uncharacterized protein</fullName>
    </submittedName>
</protein>
<evidence type="ECO:0000313" key="5">
    <source>
        <dbReference type="Proteomes" id="UP001183777"/>
    </source>
</evidence>
<feature type="compositionally biased region" description="Low complexity" evidence="1">
    <location>
        <begin position="51"/>
        <end position="71"/>
    </location>
</feature>
<reference evidence="5" key="1">
    <citation type="submission" date="2023-07" db="EMBL/GenBank/DDBJ databases">
        <title>30 novel species of actinomycetes from the DSMZ collection.</title>
        <authorList>
            <person name="Nouioui I."/>
        </authorList>
    </citation>
    <scope>NUCLEOTIDE SEQUENCE [LARGE SCALE GENOMIC DNA]</scope>
    <source>
        <strain evidence="5">DSM 41770</strain>
    </source>
</reference>
<gene>
    <name evidence="4" type="ORF">RM649_08380</name>
</gene>
<feature type="region of interest" description="Disordered" evidence="1">
    <location>
        <begin position="51"/>
        <end position="135"/>
    </location>
</feature>
<evidence type="ECO:0000256" key="1">
    <source>
        <dbReference type="SAM" id="MobiDB-lite"/>
    </source>
</evidence>
<dbReference type="RefSeq" id="WP_311655771.1">
    <property type="nucleotide sequence ID" value="NZ_JAVREX010000003.1"/>
</dbReference>
<keyword evidence="2" id="KW-0472">Membrane</keyword>
<feature type="chain" id="PRO_5047179477" evidence="3">
    <location>
        <begin position="21"/>
        <end position="167"/>
    </location>
</feature>
<feature type="signal peptide" evidence="3">
    <location>
        <begin position="1"/>
        <end position="20"/>
    </location>
</feature>
<organism evidence="4 5">
    <name type="scientific">Streptomyces salyersiae</name>
    <dbReference type="NCBI Taxonomy" id="3075530"/>
    <lineage>
        <taxon>Bacteria</taxon>
        <taxon>Bacillati</taxon>
        <taxon>Actinomycetota</taxon>
        <taxon>Actinomycetes</taxon>
        <taxon>Kitasatosporales</taxon>
        <taxon>Streptomycetaceae</taxon>
        <taxon>Streptomyces</taxon>
    </lineage>
</organism>
<dbReference type="EMBL" id="JAVREX010000003">
    <property type="protein sequence ID" value="MDT0427653.1"/>
    <property type="molecule type" value="Genomic_DNA"/>
</dbReference>
<evidence type="ECO:0000313" key="4">
    <source>
        <dbReference type="EMBL" id="MDT0427653.1"/>
    </source>
</evidence>
<evidence type="ECO:0000256" key="3">
    <source>
        <dbReference type="SAM" id="SignalP"/>
    </source>
</evidence>
<dbReference type="Proteomes" id="UP001183777">
    <property type="component" value="Unassembled WGS sequence"/>
</dbReference>
<accession>A0ABU2RH77</accession>
<evidence type="ECO:0000256" key="2">
    <source>
        <dbReference type="SAM" id="Phobius"/>
    </source>
</evidence>
<keyword evidence="2" id="KW-0812">Transmembrane</keyword>
<proteinExistence type="predicted"/>
<keyword evidence="5" id="KW-1185">Reference proteome</keyword>
<feature type="transmembrane region" description="Helical" evidence="2">
    <location>
        <begin position="143"/>
        <end position="161"/>
    </location>
</feature>
<sequence>MPPGLLASRPSQCVACLVMAAGVALGPATTAAYAHEHAPADGLRAALLVPAAPSPHGSASSSAPADEAPMAGRSAAEGRARPGRSLAPSEAAPTGTPADEVPPEDEPGEAPAYTPPPDAFPEPGRTARERAMSRPAVRHVKQVLLGTGIVLVGLGTGFLAIRMRRAN</sequence>
<keyword evidence="2" id="KW-1133">Transmembrane helix</keyword>